<dbReference type="EMBL" id="JACCFO010000001">
    <property type="protein sequence ID" value="NYI96371.1"/>
    <property type="molecule type" value="Genomic_DNA"/>
</dbReference>
<sequence>MYESPAELAELQGLLDTSLRGSTAHLRSIVAPENTAPNTLNAEQLARALTGMCTLAISTVTAKGEPRISGVDGHFLHGRWIVGTDRGAAKARHLAARPAVSVAHLRGEALGVFTHGRAVPIAPPDADDPQWPEVLDHLTRHYGSNPVTWGDIVYYRIEPHWMVAYCADPKQVLPDT</sequence>
<feature type="domain" description="Pyridoxamine 5'-phosphate oxidase N-terminal" evidence="2">
    <location>
        <begin position="47"/>
        <end position="158"/>
    </location>
</feature>
<dbReference type="InterPro" id="IPR011576">
    <property type="entry name" value="Pyridox_Oxase_N"/>
</dbReference>
<protein>
    <recommendedName>
        <fullName evidence="2">Pyridoxamine 5'-phosphate oxidase N-terminal domain-containing protein</fullName>
    </recommendedName>
</protein>
<evidence type="ECO:0000256" key="1">
    <source>
        <dbReference type="ARBA" id="ARBA00023002"/>
    </source>
</evidence>
<dbReference type="PANTHER" id="PTHR35176">
    <property type="entry name" value="HEME OXYGENASE HI_0854-RELATED"/>
    <property type="match status" value="1"/>
</dbReference>
<gene>
    <name evidence="3" type="ORF">HNR12_002648</name>
</gene>
<evidence type="ECO:0000259" key="2">
    <source>
        <dbReference type="Pfam" id="PF01243"/>
    </source>
</evidence>
<proteinExistence type="predicted"/>
<accession>A0A853BPC7</accession>
<comment type="caution">
    <text evidence="3">The sequence shown here is derived from an EMBL/GenBank/DDBJ whole genome shotgun (WGS) entry which is preliminary data.</text>
</comment>
<name>A0A853BPC7_9ACTN</name>
<dbReference type="AlphaFoldDB" id="A0A853BPC7"/>
<dbReference type="SUPFAM" id="SSF50475">
    <property type="entry name" value="FMN-binding split barrel"/>
    <property type="match status" value="1"/>
</dbReference>
<dbReference type="PANTHER" id="PTHR35176:SF6">
    <property type="entry name" value="HEME OXYGENASE HI_0854-RELATED"/>
    <property type="match status" value="1"/>
</dbReference>
<dbReference type="GO" id="GO:0070967">
    <property type="term" value="F:coenzyme F420 binding"/>
    <property type="evidence" value="ECO:0007669"/>
    <property type="project" value="TreeGrafter"/>
</dbReference>
<reference evidence="3 4" key="1">
    <citation type="submission" date="2020-07" db="EMBL/GenBank/DDBJ databases">
        <title>Sequencing the genomes of 1000 actinobacteria strains.</title>
        <authorList>
            <person name="Klenk H.-P."/>
        </authorList>
    </citation>
    <scope>NUCLEOTIDE SEQUENCE [LARGE SCALE GENOMIC DNA]</scope>
    <source>
        <strain evidence="3 4">DSM 45927</strain>
    </source>
</reference>
<dbReference type="InterPro" id="IPR052019">
    <property type="entry name" value="F420H2_bilvrd_red/Heme_oxyg"/>
</dbReference>
<keyword evidence="1" id="KW-0560">Oxidoreductase</keyword>
<organism evidence="3 4">
    <name type="scientific">Streptomonospora nanhaiensis</name>
    <dbReference type="NCBI Taxonomy" id="1323731"/>
    <lineage>
        <taxon>Bacteria</taxon>
        <taxon>Bacillati</taxon>
        <taxon>Actinomycetota</taxon>
        <taxon>Actinomycetes</taxon>
        <taxon>Streptosporangiales</taxon>
        <taxon>Nocardiopsidaceae</taxon>
        <taxon>Streptomonospora</taxon>
    </lineage>
</organism>
<evidence type="ECO:0000313" key="3">
    <source>
        <dbReference type="EMBL" id="NYI96371.1"/>
    </source>
</evidence>
<dbReference type="Proteomes" id="UP000575985">
    <property type="component" value="Unassembled WGS sequence"/>
</dbReference>
<dbReference type="InterPro" id="IPR012349">
    <property type="entry name" value="Split_barrel_FMN-bd"/>
</dbReference>
<evidence type="ECO:0000313" key="4">
    <source>
        <dbReference type="Proteomes" id="UP000575985"/>
    </source>
</evidence>
<dbReference type="RefSeq" id="WP_179767749.1">
    <property type="nucleotide sequence ID" value="NZ_JACCFO010000001.1"/>
</dbReference>
<dbReference type="Gene3D" id="2.30.110.10">
    <property type="entry name" value="Electron Transport, Fmn-binding Protein, Chain A"/>
    <property type="match status" value="1"/>
</dbReference>
<keyword evidence="4" id="KW-1185">Reference proteome</keyword>
<dbReference type="Pfam" id="PF01243">
    <property type="entry name" value="PNPOx_N"/>
    <property type="match status" value="1"/>
</dbReference>
<dbReference type="GO" id="GO:0005829">
    <property type="term" value="C:cytosol"/>
    <property type="evidence" value="ECO:0007669"/>
    <property type="project" value="TreeGrafter"/>
</dbReference>
<dbReference type="GO" id="GO:0016627">
    <property type="term" value="F:oxidoreductase activity, acting on the CH-CH group of donors"/>
    <property type="evidence" value="ECO:0007669"/>
    <property type="project" value="TreeGrafter"/>
</dbReference>